<sequence length="129" mass="15227">MIKINYKATEENALSHLENLSKYISTGCYEVHKIPISRINDDTNLQDLVDIKTSTIHDQEIQHDLEIMSRLEIEAKRILYCVHLLGYKRRNLRSDSDQFDYNFGNSYKNYKRALLSFGMTQEKFIVYEA</sequence>
<evidence type="ECO:0000313" key="2">
    <source>
        <dbReference type="Proteomes" id="UP000775500"/>
    </source>
</evidence>
<dbReference type="EMBL" id="JACJLU010000006">
    <property type="protein sequence ID" value="MBM6831686.1"/>
    <property type="molecule type" value="Genomic_DNA"/>
</dbReference>
<comment type="caution">
    <text evidence="1">The sequence shown here is derived from an EMBL/GenBank/DDBJ whole genome shotgun (WGS) entry which is preliminary data.</text>
</comment>
<reference evidence="1 2" key="1">
    <citation type="journal article" date="2021" name="Sci. Rep.">
        <title>The distribution of antibiotic resistance genes in chicken gut microbiota commensals.</title>
        <authorList>
            <person name="Juricova H."/>
            <person name="Matiasovicova J."/>
            <person name="Kubasova T."/>
            <person name="Cejkova D."/>
            <person name="Rychlik I."/>
        </authorList>
    </citation>
    <scope>NUCLEOTIDE SEQUENCE [LARGE SCALE GENOMIC DNA]</scope>
    <source>
        <strain evidence="1 2">An423</strain>
    </source>
</reference>
<organism evidence="1 2">
    <name type="scientific">Faecalicoccus acidiformans</name>
    <dbReference type="NCBI Taxonomy" id="915173"/>
    <lineage>
        <taxon>Bacteria</taxon>
        <taxon>Bacillati</taxon>
        <taxon>Bacillota</taxon>
        <taxon>Erysipelotrichia</taxon>
        <taxon>Erysipelotrichales</taxon>
        <taxon>Erysipelotrichaceae</taxon>
        <taxon>Faecalicoccus</taxon>
    </lineage>
</organism>
<accession>A0ABS2FNU3</accession>
<proteinExistence type="predicted"/>
<evidence type="ECO:0008006" key="3">
    <source>
        <dbReference type="Google" id="ProtNLM"/>
    </source>
</evidence>
<name>A0ABS2FNU3_9FIRM</name>
<protein>
    <recommendedName>
        <fullName evidence="3">ArpU family transcriptional regulator</fullName>
    </recommendedName>
</protein>
<gene>
    <name evidence="1" type="ORF">H5982_06140</name>
</gene>
<evidence type="ECO:0000313" key="1">
    <source>
        <dbReference type="EMBL" id="MBM6831686.1"/>
    </source>
</evidence>
<dbReference type="RefSeq" id="WP_204685909.1">
    <property type="nucleotide sequence ID" value="NZ_CAWVLV010000011.1"/>
</dbReference>
<dbReference type="Proteomes" id="UP000775500">
    <property type="component" value="Unassembled WGS sequence"/>
</dbReference>
<keyword evidence="2" id="KW-1185">Reference proteome</keyword>